<protein>
    <submittedName>
        <fullName evidence="3">Uncharacterized protein</fullName>
    </submittedName>
</protein>
<evidence type="ECO:0000313" key="3">
    <source>
        <dbReference type="EMBL" id="CAG5188401.1"/>
    </source>
</evidence>
<name>A0A8J2ICG2_9PLEO</name>
<evidence type="ECO:0000313" key="4">
    <source>
        <dbReference type="Proteomes" id="UP000676310"/>
    </source>
</evidence>
<accession>A0A8J2ICG2</accession>
<evidence type="ECO:0000256" key="2">
    <source>
        <dbReference type="SAM" id="Phobius"/>
    </source>
</evidence>
<dbReference type="AlphaFoldDB" id="A0A8J2ICG2"/>
<gene>
    <name evidence="3" type="ORF">ALTATR162_LOCUS11950</name>
</gene>
<keyword evidence="2" id="KW-0472">Membrane</keyword>
<sequence length="256" mass="28860">MGRTLPPRLSLPEAEAALSPPHMGTTKSFRFLDLPKEIRLMVYEELHPVTRRQNVHLQDGQDHLTLIYTTIPGISILATSRHLHSEASYILAPHGQKIVAVPPTIAIKADQLLGLLDLRDSFAIPRTFWDWFLRHLKRSNSSCMKDIRRYRAGILSDDEFRIRLNTKAFTRNVDTRTLEALTAFILRTIKYIGTKPDTMYKYPPLTVVIEIPNNFQGLPVTTITTKAKRFASASLIYLGYYIGSSITLVGLVTGGA</sequence>
<keyword evidence="2" id="KW-0812">Transmembrane</keyword>
<organism evidence="3 4">
    <name type="scientific">Alternaria atra</name>
    <dbReference type="NCBI Taxonomy" id="119953"/>
    <lineage>
        <taxon>Eukaryota</taxon>
        <taxon>Fungi</taxon>
        <taxon>Dikarya</taxon>
        <taxon>Ascomycota</taxon>
        <taxon>Pezizomycotina</taxon>
        <taxon>Dothideomycetes</taxon>
        <taxon>Pleosporomycetidae</taxon>
        <taxon>Pleosporales</taxon>
        <taxon>Pleosporineae</taxon>
        <taxon>Pleosporaceae</taxon>
        <taxon>Alternaria</taxon>
        <taxon>Alternaria sect. Ulocladioides</taxon>
    </lineage>
</organism>
<keyword evidence="4" id="KW-1185">Reference proteome</keyword>
<dbReference type="EMBL" id="CAJRGZ010000032">
    <property type="protein sequence ID" value="CAG5188401.1"/>
    <property type="molecule type" value="Genomic_DNA"/>
</dbReference>
<dbReference type="RefSeq" id="XP_043175529.1">
    <property type="nucleotide sequence ID" value="XM_043319594.1"/>
</dbReference>
<dbReference type="OrthoDB" id="5314997at2759"/>
<reference evidence="3" key="1">
    <citation type="submission" date="2021-05" db="EMBL/GenBank/DDBJ databases">
        <authorList>
            <person name="Stam R."/>
        </authorList>
    </citation>
    <scope>NUCLEOTIDE SEQUENCE</scope>
    <source>
        <strain evidence="3">CS162</strain>
    </source>
</reference>
<keyword evidence="2" id="KW-1133">Transmembrane helix</keyword>
<evidence type="ECO:0000256" key="1">
    <source>
        <dbReference type="SAM" id="MobiDB-lite"/>
    </source>
</evidence>
<dbReference type="Proteomes" id="UP000676310">
    <property type="component" value="Unassembled WGS sequence"/>
</dbReference>
<dbReference type="GeneID" id="67012279"/>
<comment type="caution">
    <text evidence="3">The sequence shown here is derived from an EMBL/GenBank/DDBJ whole genome shotgun (WGS) entry which is preliminary data.</text>
</comment>
<feature type="transmembrane region" description="Helical" evidence="2">
    <location>
        <begin position="235"/>
        <end position="254"/>
    </location>
</feature>
<feature type="region of interest" description="Disordered" evidence="1">
    <location>
        <begin position="1"/>
        <end position="22"/>
    </location>
</feature>
<proteinExistence type="predicted"/>